<feature type="region of interest" description="Disordered" evidence="1">
    <location>
        <begin position="725"/>
        <end position="750"/>
    </location>
</feature>
<feature type="compositionally biased region" description="Basic and acidic residues" evidence="1">
    <location>
        <begin position="28"/>
        <end position="39"/>
    </location>
</feature>
<evidence type="ECO:0000313" key="3">
    <source>
        <dbReference type="Proteomes" id="UP000663193"/>
    </source>
</evidence>
<feature type="region of interest" description="Disordered" evidence="1">
    <location>
        <begin position="592"/>
        <end position="629"/>
    </location>
</feature>
<feature type="compositionally biased region" description="Polar residues" evidence="1">
    <location>
        <begin position="152"/>
        <end position="173"/>
    </location>
</feature>
<dbReference type="EMBL" id="CP069028">
    <property type="protein sequence ID" value="QRC96283.1"/>
    <property type="molecule type" value="Genomic_DNA"/>
</dbReference>
<keyword evidence="3" id="KW-1185">Reference proteome</keyword>
<evidence type="ECO:0000313" key="2">
    <source>
        <dbReference type="EMBL" id="QRC96283.1"/>
    </source>
</evidence>
<feature type="compositionally biased region" description="Acidic residues" evidence="1">
    <location>
        <begin position="279"/>
        <end position="288"/>
    </location>
</feature>
<dbReference type="OrthoDB" id="3788294at2759"/>
<feature type="region of interest" description="Disordered" evidence="1">
    <location>
        <begin position="103"/>
        <end position="140"/>
    </location>
</feature>
<organism evidence="2 3">
    <name type="scientific">Phaeosphaeria nodorum (strain SN15 / ATCC MYA-4574 / FGSC 10173)</name>
    <name type="common">Glume blotch fungus</name>
    <name type="synonym">Parastagonospora nodorum</name>
    <dbReference type="NCBI Taxonomy" id="321614"/>
    <lineage>
        <taxon>Eukaryota</taxon>
        <taxon>Fungi</taxon>
        <taxon>Dikarya</taxon>
        <taxon>Ascomycota</taxon>
        <taxon>Pezizomycotina</taxon>
        <taxon>Dothideomycetes</taxon>
        <taxon>Pleosporomycetidae</taxon>
        <taxon>Pleosporales</taxon>
        <taxon>Pleosporineae</taxon>
        <taxon>Phaeosphaeriaceae</taxon>
        <taxon>Parastagonospora</taxon>
    </lineage>
</organism>
<feature type="compositionally biased region" description="Polar residues" evidence="1">
    <location>
        <begin position="340"/>
        <end position="354"/>
    </location>
</feature>
<proteinExistence type="predicted"/>
<feature type="compositionally biased region" description="Basic and acidic residues" evidence="1">
    <location>
        <begin position="318"/>
        <end position="338"/>
    </location>
</feature>
<feature type="compositionally biased region" description="Basic and acidic residues" evidence="1">
    <location>
        <begin position="739"/>
        <end position="750"/>
    </location>
</feature>
<protein>
    <submittedName>
        <fullName evidence="2">Uncharacterized protein</fullName>
    </submittedName>
</protein>
<feature type="compositionally biased region" description="Acidic residues" evidence="1">
    <location>
        <begin position="46"/>
        <end position="61"/>
    </location>
</feature>
<feature type="compositionally biased region" description="Basic residues" evidence="1">
    <location>
        <begin position="729"/>
        <end position="738"/>
    </location>
</feature>
<accession>A0A7U2HZD8</accession>
<feature type="region of interest" description="Disordered" evidence="1">
    <location>
        <begin position="279"/>
        <end position="364"/>
    </location>
</feature>
<dbReference type="AlphaFoldDB" id="A0A7U2HZD8"/>
<sequence>MASRETEYGSDGDRSESPDPDGTAQTQDEGRTIPKEHTEVGYGSDIDADGDLDPDYVAETETEQHGRAVGTNKGEEVDLSSDFDVQAIMDVDFEANNQRVELSGSDAGADGEPGPGFMVDTTSEEQGAAAKSVLSEGHAHGSGVQFNTKIFEQTPTTHSTTAGLEQPVQSMKPSKSVDESRDGDMFSRSEGLSPESVDSDVAFDNTMANERAAEATRQAILNRLNKRFDATAARVERRLKEARDILQQGAVFEHEKSRRLQHASKERYLKGNEGIEVDNVSDYDEESETLYNDQLYSKRQKRNSSDPEVHMASTQRAPESKDLVSRQKPSKEQQHILSKDYQQSQSTPLKSAPNNLGPRTPPLRKWRYPRARHYAFSARMNMSRIYSDYILSVEFVDDINQMLDFIRHCPRDHAVVIMQSFRYDPHNEGRRITFIEDRVLAQHWSVHIHNPNLSKYHPRIWYARHNSSVSGLPECVKWIENGMKGNFSMCRGGCDFGCPRPITKEEKERSLARGRALRKKEEDEKAMPPPPKRFLSPVSEVQSPPPPSPRPRPLSDQQIAEMVKAPLFPPRAPRPGPAKLLLTPEQWAAVDPVKPPGMQSPSLLSGRLDDSRKPRTASPTTKVVPTCAPRGKAGYTKVIKMAPKKKNYYVKPLPLSATQVFDFGQEKLAPQESATHREDCHFVDPSTPSVTQVNRLEPAIQAPYPPALTKSFLDQYRENLIQTVSKISGQKRPKKQHPKRELWQTDPERH</sequence>
<feature type="region of interest" description="Disordered" evidence="1">
    <location>
        <begin position="506"/>
        <end position="554"/>
    </location>
</feature>
<gene>
    <name evidence="2" type="ORF">JI435_300810</name>
</gene>
<dbReference type="Proteomes" id="UP000663193">
    <property type="component" value="Chromosome 6"/>
</dbReference>
<dbReference type="VEuPathDB" id="FungiDB:JI435_300810"/>
<reference evidence="3" key="1">
    <citation type="journal article" date="2021" name="BMC Genomics">
        <title>Chromosome-level genome assembly and manually-curated proteome of model necrotroph Parastagonospora nodorum Sn15 reveals a genome-wide trove of candidate effector homologs, and redundancy of virulence-related functions within an accessory chromosome.</title>
        <authorList>
            <person name="Bertazzoni S."/>
            <person name="Jones D.A.B."/>
            <person name="Phan H.T."/>
            <person name="Tan K.-C."/>
            <person name="Hane J.K."/>
        </authorList>
    </citation>
    <scope>NUCLEOTIDE SEQUENCE [LARGE SCALE GENOMIC DNA]</scope>
    <source>
        <strain evidence="3">SN15 / ATCC MYA-4574 / FGSC 10173)</strain>
    </source>
</reference>
<name>A0A7U2HZD8_PHANO</name>
<feature type="region of interest" description="Disordered" evidence="1">
    <location>
        <begin position="152"/>
        <end position="198"/>
    </location>
</feature>
<feature type="region of interest" description="Disordered" evidence="1">
    <location>
        <begin position="1"/>
        <end position="77"/>
    </location>
</feature>
<evidence type="ECO:0000256" key="1">
    <source>
        <dbReference type="SAM" id="MobiDB-lite"/>
    </source>
</evidence>
<feature type="compositionally biased region" description="Pro residues" evidence="1">
    <location>
        <begin position="543"/>
        <end position="552"/>
    </location>
</feature>
<feature type="compositionally biased region" description="Basic and acidic residues" evidence="1">
    <location>
        <begin position="1"/>
        <end position="17"/>
    </location>
</feature>
<feature type="compositionally biased region" description="Basic and acidic residues" evidence="1">
    <location>
        <begin position="175"/>
        <end position="187"/>
    </location>
</feature>